<keyword evidence="2" id="KW-1185">Reference proteome</keyword>
<sequence length="128" mass="14561">MVPVTLAQVALSLSTTRGLLMSQILSFILYCNRLKRYILMIHPSNHQPRITPKDIPLETRTFLQKSCSMDNDDVEACWDAVKDVVWQEDPILAQVKDEASLQSVFSQHGGSLFRAFKLFSSLLITNMF</sequence>
<evidence type="ECO:0000313" key="1">
    <source>
        <dbReference type="EMBL" id="THU90046.1"/>
    </source>
</evidence>
<reference evidence="1 2" key="1">
    <citation type="journal article" date="2019" name="Nat. Ecol. Evol.">
        <title>Megaphylogeny resolves global patterns of mushroom evolution.</title>
        <authorList>
            <person name="Varga T."/>
            <person name="Krizsan K."/>
            <person name="Foldi C."/>
            <person name="Dima B."/>
            <person name="Sanchez-Garcia M."/>
            <person name="Sanchez-Ramirez S."/>
            <person name="Szollosi G.J."/>
            <person name="Szarkandi J.G."/>
            <person name="Papp V."/>
            <person name="Albert L."/>
            <person name="Andreopoulos W."/>
            <person name="Angelini C."/>
            <person name="Antonin V."/>
            <person name="Barry K.W."/>
            <person name="Bougher N.L."/>
            <person name="Buchanan P."/>
            <person name="Buyck B."/>
            <person name="Bense V."/>
            <person name="Catcheside P."/>
            <person name="Chovatia M."/>
            <person name="Cooper J."/>
            <person name="Damon W."/>
            <person name="Desjardin D."/>
            <person name="Finy P."/>
            <person name="Geml J."/>
            <person name="Haridas S."/>
            <person name="Hughes K."/>
            <person name="Justo A."/>
            <person name="Karasinski D."/>
            <person name="Kautmanova I."/>
            <person name="Kiss B."/>
            <person name="Kocsube S."/>
            <person name="Kotiranta H."/>
            <person name="LaButti K.M."/>
            <person name="Lechner B.E."/>
            <person name="Liimatainen K."/>
            <person name="Lipzen A."/>
            <person name="Lukacs Z."/>
            <person name="Mihaltcheva S."/>
            <person name="Morgado L.N."/>
            <person name="Niskanen T."/>
            <person name="Noordeloos M.E."/>
            <person name="Ohm R.A."/>
            <person name="Ortiz-Santana B."/>
            <person name="Ovrebo C."/>
            <person name="Racz N."/>
            <person name="Riley R."/>
            <person name="Savchenko A."/>
            <person name="Shiryaev A."/>
            <person name="Soop K."/>
            <person name="Spirin V."/>
            <person name="Szebenyi C."/>
            <person name="Tomsovsky M."/>
            <person name="Tulloss R.E."/>
            <person name="Uehling J."/>
            <person name="Grigoriev I.V."/>
            <person name="Vagvolgyi C."/>
            <person name="Papp T."/>
            <person name="Martin F.M."/>
            <person name="Miettinen O."/>
            <person name="Hibbett D.S."/>
            <person name="Nagy L.G."/>
        </authorList>
    </citation>
    <scope>NUCLEOTIDE SEQUENCE [LARGE SCALE GENOMIC DNA]</scope>
    <source>
        <strain evidence="1 2">CBS 962.96</strain>
    </source>
</reference>
<gene>
    <name evidence="1" type="ORF">K435DRAFT_676614</name>
</gene>
<evidence type="ECO:0000313" key="2">
    <source>
        <dbReference type="Proteomes" id="UP000297245"/>
    </source>
</evidence>
<protein>
    <submittedName>
        <fullName evidence="1">Uncharacterized protein</fullName>
    </submittedName>
</protein>
<name>A0A4S8LLA8_DENBC</name>
<proteinExistence type="predicted"/>
<accession>A0A4S8LLA8</accession>
<dbReference type="Proteomes" id="UP000297245">
    <property type="component" value="Unassembled WGS sequence"/>
</dbReference>
<dbReference type="OrthoDB" id="10430646at2759"/>
<dbReference type="EMBL" id="ML179347">
    <property type="protein sequence ID" value="THU90046.1"/>
    <property type="molecule type" value="Genomic_DNA"/>
</dbReference>
<organism evidence="1 2">
    <name type="scientific">Dendrothele bispora (strain CBS 962.96)</name>
    <dbReference type="NCBI Taxonomy" id="1314807"/>
    <lineage>
        <taxon>Eukaryota</taxon>
        <taxon>Fungi</taxon>
        <taxon>Dikarya</taxon>
        <taxon>Basidiomycota</taxon>
        <taxon>Agaricomycotina</taxon>
        <taxon>Agaricomycetes</taxon>
        <taxon>Agaricomycetidae</taxon>
        <taxon>Agaricales</taxon>
        <taxon>Agaricales incertae sedis</taxon>
        <taxon>Dendrothele</taxon>
    </lineage>
</organism>
<dbReference type="AlphaFoldDB" id="A0A4S8LLA8"/>